<dbReference type="SUPFAM" id="SSF56436">
    <property type="entry name" value="C-type lectin-like"/>
    <property type="match status" value="1"/>
</dbReference>
<dbReference type="PANTHER" id="PTHR23150:SF19">
    <property type="entry name" value="FORMYLGLYCINE-GENERATING ENZYME"/>
    <property type="match status" value="1"/>
</dbReference>
<dbReference type="GO" id="GO:0120147">
    <property type="term" value="F:formylglycine-generating oxidase activity"/>
    <property type="evidence" value="ECO:0007669"/>
    <property type="project" value="TreeGrafter"/>
</dbReference>
<protein>
    <submittedName>
        <fullName evidence="3">Formylglycine-generating enzyme family protein</fullName>
    </submittedName>
</protein>
<dbReference type="InterPro" id="IPR005532">
    <property type="entry name" value="SUMF_dom"/>
</dbReference>
<reference evidence="3 4" key="1">
    <citation type="submission" date="2019-04" db="EMBL/GenBank/DDBJ databases">
        <title>Chitiniphilus eburnea sp. nov., a novel chitinolytic bacterium isolated from aquaculture sludge.</title>
        <authorList>
            <person name="Sheng M."/>
        </authorList>
    </citation>
    <scope>NUCLEOTIDE SEQUENCE [LARGE SCALE GENOMIC DNA]</scope>
    <source>
        <strain evidence="3 4">HX-2-15</strain>
    </source>
</reference>
<dbReference type="InterPro" id="IPR042095">
    <property type="entry name" value="SUMF_sf"/>
</dbReference>
<dbReference type="InterPro" id="IPR051043">
    <property type="entry name" value="Sulfatase_Mod_Factor_Kinase"/>
</dbReference>
<dbReference type="Proteomes" id="UP000310016">
    <property type="component" value="Unassembled WGS sequence"/>
</dbReference>
<name>A0A4U0PUD1_9NEIS</name>
<dbReference type="OrthoDB" id="9768004at2"/>
<comment type="caution">
    <text evidence="3">The sequence shown here is derived from an EMBL/GenBank/DDBJ whole genome shotgun (WGS) entry which is preliminary data.</text>
</comment>
<evidence type="ECO:0000313" key="4">
    <source>
        <dbReference type="Proteomes" id="UP000310016"/>
    </source>
</evidence>
<proteinExistence type="predicted"/>
<dbReference type="PANTHER" id="PTHR23150">
    <property type="entry name" value="SULFATASE MODIFYING FACTOR 1, 2"/>
    <property type="match status" value="1"/>
</dbReference>
<accession>A0A4U0PUD1</accession>
<keyword evidence="4" id="KW-1185">Reference proteome</keyword>
<dbReference type="Gene3D" id="3.90.1580.10">
    <property type="entry name" value="paralog of FGE (formylglycine-generating enzyme)"/>
    <property type="match status" value="1"/>
</dbReference>
<dbReference type="Pfam" id="PF03781">
    <property type="entry name" value="FGE-sulfatase"/>
    <property type="match status" value="1"/>
</dbReference>
<gene>
    <name evidence="3" type="ORF">FAZ21_17185</name>
</gene>
<sequence>MAAYKAYLIRPGEPPVPHPLRRRLLPVLLLVASALAVAAPGKAPPGMVWVPGGEFTMGSDESFAWPEEHPAHRVRVDGFWIDRTEVTNAQFRAFVRATGYVTTAERKPRLEDIMKELPPGSPPPPQSMLVPGSLVFVAPKGPVDLRDLSAWWRWVPGANWRQPSGPGGSIVGKDNFPVVHVSFEDARAYARWAGKRLPSEAEWERAARGGLENKPYVWGDKIPNPDRAKRANLWRGDAFPIDNGRGYGAKAVASFSPNGYGLYDMAGNVWEWTADYYDPAAYRMRKVAAVQVNPQGPAAAPGGHRAQRGGSFLCSDDYCTRYRPSARQGGDPLTSTSHTGFRLAKSPKTP</sequence>
<evidence type="ECO:0000259" key="2">
    <source>
        <dbReference type="Pfam" id="PF03781"/>
    </source>
</evidence>
<evidence type="ECO:0000256" key="1">
    <source>
        <dbReference type="SAM" id="MobiDB-lite"/>
    </source>
</evidence>
<evidence type="ECO:0000313" key="3">
    <source>
        <dbReference type="EMBL" id="TJZ66664.1"/>
    </source>
</evidence>
<dbReference type="EMBL" id="SUMF01000031">
    <property type="protein sequence ID" value="TJZ66664.1"/>
    <property type="molecule type" value="Genomic_DNA"/>
</dbReference>
<organism evidence="3 4">
    <name type="scientific">Chitiniphilus eburneus</name>
    <dbReference type="NCBI Taxonomy" id="2571148"/>
    <lineage>
        <taxon>Bacteria</taxon>
        <taxon>Pseudomonadati</taxon>
        <taxon>Pseudomonadota</taxon>
        <taxon>Betaproteobacteria</taxon>
        <taxon>Neisseriales</taxon>
        <taxon>Chitinibacteraceae</taxon>
        <taxon>Chitiniphilus</taxon>
    </lineage>
</organism>
<feature type="region of interest" description="Disordered" evidence="1">
    <location>
        <begin position="323"/>
        <end position="350"/>
    </location>
</feature>
<dbReference type="AlphaFoldDB" id="A0A4U0PUD1"/>
<feature type="domain" description="Sulfatase-modifying factor enzyme-like" evidence="2">
    <location>
        <begin position="45"/>
        <end position="345"/>
    </location>
</feature>
<dbReference type="InterPro" id="IPR016187">
    <property type="entry name" value="CTDL_fold"/>
</dbReference>